<feature type="domain" description="Anaphylatoxin-like" evidence="7">
    <location>
        <begin position="81"/>
        <end position="115"/>
    </location>
</feature>
<dbReference type="RefSeq" id="XP_040597266.1">
    <property type="nucleotide sequence ID" value="XM_040741332.1"/>
</dbReference>
<comment type="subcellular location">
    <subcellularLocation>
        <location evidence="1">Secreted</location>
    </subcellularLocation>
</comment>
<evidence type="ECO:0000256" key="3">
    <source>
        <dbReference type="ARBA" id="ARBA00022588"/>
    </source>
</evidence>
<dbReference type="InterPro" id="IPR001840">
    <property type="entry name" value="Anaphylatoxn_comp_syst_dom"/>
</dbReference>
<keyword evidence="4" id="KW-0180">Complement pathway</keyword>
<keyword evidence="2" id="KW-0964">Secreted</keyword>
<keyword evidence="8" id="KW-1185">Reference proteome</keyword>
<dbReference type="CDD" id="cd00017">
    <property type="entry name" value="ANATO"/>
    <property type="match status" value="1"/>
</dbReference>
<evidence type="ECO:0000256" key="1">
    <source>
        <dbReference type="ARBA" id="ARBA00004613"/>
    </source>
</evidence>
<gene>
    <name evidence="9" type="primary">LOC110343104</name>
</gene>
<dbReference type="Proteomes" id="UP000886700">
    <property type="component" value="Unplaced"/>
</dbReference>
<dbReference type="SMART" id="SM00104">
    <property type="entry name" value="ANATO"/>
    <property type="match status" value="1"/>
</dbReference>
<dbReference type="SUPFAM" id="SSF47686">
    <property type="entry name" value="Anaphylotoxins (complement system)"/>
    <property type="match status" value="1"/>
</dbReference>
<organism evidence="8 9">
    <name type="scientific">Mesocricetus auratus</name>
    <name type="common">Golden hamster</name>
    <dbReference type="NCBI Taxonomy" id="10036"/>
    <lineage>
        <taxon>Eukaryota</taxon>
        <taxon>Metazoa</taxon>
        <taxon>Chordata</taxon>
        <taxon>Craniata</taxon>
        <taxon>Vertebrata</taxon>
        <taxon>Euteleostomi</taxon>
        <taxon>Mammalia</taxon>
        <taxon>Eutheria</taxon>
        <taxon>Euarchontoglires</taxon>
        <taxon>Glires</taxon>
        <taxon>Rodentia</taxon>
        <taxon>Myomorpha</taxon>
        <taxon>Muroidea</taxon>
        <taxon>Cricetidae</taxon>
        <taxon>Cricetinae</taxon>
        <taxon>Mesocricetus</taxon>
    </lineage>
</organism>
<evidence type="ECO:0000256" key="6">
    <source>
        <dbReference type="ARBA" id="ARBA00023198"/>
    </source>
</evidence>
<accession>A0ABM2X705</accession>
<proteinExistence type="predicted"/>
<dbReference type="PROSITE" id="PS01177">
    <property type="entry name" value="ANAPHYLATOXIN_1"/>
    <property type="match status" value="1"/>
</dbReference>
<dbReference type="PRINTS" id="PR00004">
    <property type="entry name" value="ANAPHYLATOXN"/>
</dbReference>
<dbReference type="Gene3D" id="1.20.91.20">
    <property type="entry name" value="Anaphylotoxins (complement system)"/>
    <property type="match status" value="1"/>
</dbReference>
<dbReference type="PROSITE" id="PS01178">
    <property type="entry name" value="ANAPHYLATOXIN_2"/>
    <property type="match status" value="1"/>
</dbReference>
<keyword evidence="3" id="KW-0399">Innate immunity</keyword>
<evidence type="ECO:0000259" key="7">
    <source>
        <dbReference type="PROSITE" id="PS01178"/>
    </source>
</evidence>
<evidence type="ECO:0000313" key="9">
    <source>
        <dbReference type="RefSeq" id="XP_040597266.1"/>
    </source>
</evidence>
<dbReference type="InterPro" id="IPR018081">
    <property type="entry name" value="Anaphylatoxin_comp_syst"/>
</dbReference>
<evidence type="ECO:0000256" key="4">
    <source>
        <dbReference type="ARBA" id="ARBA00022875"/>
    </source>
</evidence>
<feature type="non-terminal residue" evidence="9">
    <location>
        <position position="1"/>
    </location>
</feature>
<dbReference type="InterPro" id="IPR000020">
    <property type="entry name" value="Anaphylatoxin/fibulin"/>
</dbReference>
<evidence type="ECO:0000313" key="8">
    <source>
        <dbReference type="Proteomes" id="UP000886700"/>
    </source>
</evidence>
<reference evidence="9" key="1">
    <citation type="submission" date="2025-08" db="UniProtKB">
        <authorList>
            <consortium name="RefSeq"/>
        </authorList>
    </citation>
    <scope>IDENTIFICATION</scope>
    <source>
        <tissue evidence="9">Liver</tissue>
    </source>
</reference>
<dbReference type="Pfam" id="PF01821">
    <property type="entry name" value="ANATO"/>
    <property type="match status" value="1"/>
</dbReference>
<sequence>YGRWTIKAKYREDDSINGTTHFDVKEHDKAYKTTLMPIPDLQHQVGIPDAAQGVNLQPEHYLEQKIEEQASTYKYPLLKKCCYDGAALNRYGTCEQRAERVKIGPRCVKAFTTCCTLAHEIRDEHTFKETYLLSPPINEEIISLY</sequence>
<keyword evidence="6" id="KW-0395">Inflammatory response</keyword>
<protein>
    <submittedName>
        <fullName evidence="9">Complement C5</fullName>
    </submittedName>
</protein>
<keyword evidence="3" id="KW-0391">Immunity</keyword>
<evidence type="ECO:0000256" key="5">
    <source>
        <dbReference type="ARBA" id="ARBA00023157"/>
    </source>
</evidence>
<keyword evidence="5" id="KW-1015">Disulfide bond</keyword>
<dbReference type="GeneID" id="110343104"/>
<evidence type="ECO:0000256" key="2">
    <source>
        <dbReference type="ARBA" id="ARBA00022525"/>
    </source>
</evidence>
<name>A0ABM2X705_MESAU</name>